<proteinExistence type="predicted"/>
<keyword evidence="2" id="KW-1185">Reference proteome</keyword>
<comment type="caution">
    <text evidence="1">The sequence shown here is derived from an EMBL/GenBank/DDBJ whole genome shotgun (WGS) entry which is preliminary data.</text>
</comment>
<evidence type="ECO:0000313" key="1">
    <source>
        <dbReference type="EMBL" id="GAA3846800.1"/>
    </source>
</evidence>
<dbReference type="Proteomes" id="UP001500888">
    <property type="component" value="Unassembled WGS sequence"/>
</dbReference>
<sequence>MVGDGDTDVDAGNSIILHIGHLAAHDPTLQQTAKLPAGHVAWRPSAFDPWVIEPWAYADDDQ</sequence>
<dbReference type="EMBL" id="BAAAZR010000065">
    <property type="protein sequence ID" value="GAA3846800.1"/>
    <property type="molecule type" value="Genomic_DNA"/>
</dbReference>
<accession>A0ABP7JJZ7</accession>
<dbReference type="RefSeq" id="WP_344953842.1">
    <property type="nucleotide sequence ID" value="NZ_BAAAZR010000065.1"/>
</dbReference>
<protein>
    <submittedName>
        <fullName evidence="1">Uncharacterized protein</fullName>
    </submittedName>
</protein>
<organism evidence="1 2">
    <name type="scientific">Sphaerisporangium flaviroseum</name>
    <dbReference type="NCBI Taxonomy" id="509199"/>
    <lineage>
        <taxon>Bacteria</taxon>
        <taxon>Bacillati</taxon>
        <taxon>Actinomycetota</taxon>
        <taxon>Actinomycetes</taxon>
        <taxon>Streptosporangiales</taxon>
        <taxon>Streptosporangiaceae</taxon>
        <taxon>Sphaerisporangium</taxon>
    </lineage>
</organism>
<evidence type="ECO:0000313" key="2">
    <source>
        <dbReference type="Proteomes" id="UP001500888"/>
    </source>
</evidence>
<gene>
    <name evidence="1" type="ORF">GCM10022226_83020</name>
</gene>
<reference evidence="2" key="1">
    <citation type="journal article" date="2019" name="Int. J. Syst. Evol. Microbiol.">
        <title>The Global Catalogue of Microorganisms (GCM) 10K type strain sequencing project: providing services to taxonomists for standard genome sequencing and annotation.</title>
        <authorList>
            <consortium name="The Broad Institute Genomics Platform"/>
            <consortium name="The Broad Institute Genome Sequencing Center for Infectious Disease"/>
            <person name="Wu L."/>
            <person name="Ma J."/>
        </authorList>
    </citation>
    <scope>NUCLEOTIDE SEQUENCE [LARGE SCALE GENOMIC DNA]</scope>
    <source>
        <strain evidence="2">JCM 16908</strain>
    </source>
</reference>
<name>A0ABP7JJZ7_9ACTN</name>